<dbReference type="GO" id="GO:0016987">
    <property type="term" value="F:sigma factor activity"/>
    <property type="evidence" value="ECO:0007669"/>
    <property type="project" value="UniProtKB-KW"/>
</dbReference>
<dbReference type="SUPFAM" id="SSF88946">
    <property type="entry name" value="Sigma2 domain of RNA polymerase sigma factors"/>
    <property type="match status" value="1"/>
</dbReference>
<feature type="domain" description="RNA polymerase sigma-70 region 2" evidence="5">
    <location>
        <begin position="64"/>
        <end position="130"/>
    </location>
</feature>
<dbReference type="Gene3D" id="1.10.1740.10">
    <property type="match status" value="1"/>
</dbReference>
<dbReference type="NCBIfam" id="TIGR02937">
    <property type="entry name" value="sigma70-ECF"/>
    <property type="match status" value="1"/>
</dbReference>
<evidence type="ECO:0000259" key="6">
    <source>
        <dbReference type="Pfam" id="PF08281"/>
    </source>
</evidence>
<dbReference type="Pfam" id="PF04542">
    <property type="entry name" value="Sigma70_r2"/>
    <property type="match status" value="1"/>
</dbReference>
<keyword evidence="2" id="KW-0805">Transcription regulation</keyword>
<dbReference type="InterPro" id="IPR013249">
    <property type="entry name" value="RNA_pol_sigma70_r4_t2"/>
</dbReference>
<keyword evidence="8" id="KW-1185">Reference proteome</keyword>
<keyword evidence="3" id="KW-0731">Sigma factor</keyword>
<feature type="domain" description="RNA polymerase sigma factor 70 region 4 type 2" evidence="6">
    <location>
        <begin position="163"/>
        <end position="214"/>
    </location>
</feature>
<gene>
    <name evidence="7" type="ORF">EV653_7073</name>
</gene>
<evidence type="ECO:0000256" key="4">
    <source>
        <dbReference type="ARBA" id="ARBA00023163"/>
    </source>
</evidence>
<evidence type="ECO:0000256" key="2">
    <source>
        <dbReference type="ARBA" id="ARBA00023015"/>
    </source>
</evidence>
<dbReference type="PANTHER" id="PTHR43133">
    <property type="entry name" value="RNA POLYMERASE ECF-TYPE SIGMA FACTO"/>
    <property type="match status" value="1"/>
</dbReference>
<sequence length="223" mass="24728">MTVCVRAATLGAVQPLWPFADVSEDVSVERGENLTTPEPSPDGMRRAELVDRAQAGDVGAFGELYDEYSLTVYRYIYARVSSSALAEDLTSETFVRALRALDSFRWQGRDFGAWLVTIARNLITDHYKSGRVRLEVVTDEIETHDRQTEGPEIDVLAAATAEVLRDAVAGLPDEQRDCLTMRFFAGLSIAETAKALEKSEGAVKQLQLRAVRHLAKVIPKDLR</sequence>
<dbReference type="InterPro" id="IPR007627">
    <property type="entry name" value="RNA_pol_sigma70_r2"/>
</dbReference>
<comment type="similarity">
    <text evidence="1">Belongs to the sigma-70 factor family. ECF subfamily.</text>
</comment>
<dbReference type="EMBL" id="SODP01000004">
    <property type="protein sequence ID" value="TDW60522.1"/>
    <property type="molecule type" value="Genomic_DNA"/>
</dbReference>
<dbReference type="GO" id="GO:0006352">
    <property type="term" value="P:DNA-templated transcription initiation"/>
    <property type="evidence" value="ECO:0007669"/>
    <property type="project" value="InterPro"/>
</dbReference>
<keyword evidence="4" id="KW-0804">Transcription</keyword>
<comment type="caution">
    <text evidence="7">The sequence shown here is derived from an EMBL/GenBank/DDBJ whole genome shotgun (WGS) entry which is preliminary data.</text>
</comment>
<dbReference type="GO" id="GO:0003677">
    <property type="term" value="F:DNA binding"/>
    <property type="evidence" value="ECO:0007669"/>
    <property type="project" value="InterPro"/>
</dbReference>
<dbReference type="InterPro" id="IPR014284">
    <property type="entry name" value="RNA_pol_sigma-70_dom"/>
</dbReference>
<dbReference type="CDD" id="cd06171">
    <property type="entry name" value="Sigma70_r4"/>
    <property type="match status" value="1"/>
</dbReference>
<dbReference type="Pfam" id="PF08281">
    <property type="entry name" value="Sigma70_r4_2"/>
    <property type="match status" value="1"/>
</dbReference>
<evidence type="ECO:0000313" key="7">
    <source>
        <dbReference type="EMBL" id="TDW60522.1"/>
    </source>
</evidence>
<dbReference type="InterPro" id="IPR013325">
    <property type="entry name" value="RNA_pol_sigma_r2"/>
</dbReference>
<dbReference type="Gene3D" id="1.10.10.10">
    <property type="entry name" value="Winged helix-like DNA-binding domain superfamily/Winged helix DNA-binding domain"/>
    <property type="match status" value="1"/>
</dbReference>
<protein>
    <submittedName>
        <fullName evidence="7">RNA polymerase sigma-70 factor (ECF subfamily)</fullName>
    </submittedName>
</protein>
<dbReference type="AlphaFoldDB" id="A0A4R8BRY4"/>
<evidence type="ECO:0000313" key="8">
    <source>
        <dbReference type="Proteomes" id="UP000295146"/>
    </source>
</evidence>
<dbReference type="Proteomes" id="UP000295146">
    <property type="component" value="Unassembled WGS sequence"/>
</dbReference>
<dbReference type="PANTHER" id="PTHR43133:SF57">
    <property type="entry name" value="RNA POLYMERASE SIGMA-70 FACTOR"/>
    <property type="match status" value="1"/>
</dbReference>
<dbReference type="InterPro" id="IPR039425">
    <property type="entry name" value="RNA_pol_sigma-70-like"/>
</dbReference>
<evidence type="ECO:0000256" key="1">
    <source>
        <dbReference type="ARBA" id="ARBA00010641"/>
    </source>
</evidence>
<dbReference type="InterPro" id="IPR036388">
    <property type="entry name" value="WH-like_DNA-bd_sf"/>
</dbReference>
<name>A0A4R8BRY4_9ACTN</name>
<evidence type="ECO:0000259" key="5">
    <source>
        <dbReference type="Pfam" id="PF04542"/>
    </source>
</evidence>
<proteinExistence type="inferred from homology"/>
<dbReference type="InterPro" id="IPR013324">
    <property type="entry name" value="RNA_pol_sigma_r3/r4-like"/>
</dbReference>
<reference evidence="7 8" key="1">
    <citation type="submission" date="2019-03" db="EMBL/GenBank/DDBJ databases">
        <title>Genomic Encyclopedia of Type Strains, Phase III (KMG-III): the genomes of soil and plant-associated and newly described type strains.</title>
        <authorList>
            <person name="Whitman W."/>
        </authorList>
    </citation>
    <scope>NUCLEOTIDE SEQUENCE [LARGE SCALE GENOMIC DNA]</scope>
    <source>
        <strain evidence="7 8">VKM Ac-2573</strain>
    </source>
</reference>
<accession>A0A4R8BRY4</accession>
<dbReference type="SUPFAM" id="SSF88659">
    <property type="entry name" value="Sigma3 and sigma4 domains of RNA polymerase sigma factors"/>
    <property type="match status" value="1"/>
</dbReference>
<organism evidence="7 8">
    <name type="scientific">Kribbella pratensis</name>
    <dbReference type="NCBI Taxonomy" id="2512112"/>
    <lineage>
        <taxon>Bacteria</taxon>
        <taxon>Bacillati</taxon>
        <taxon>Actinomycetota</taxon>
        <taxon>Actinomycetes</taxon>
        <taxon>Propionibacteriales</taxon>
        <taxon>Kribbellaceae</taxon>
        <taxon>Kribbella</taxon>
    </lineage>
</organism>
<evidence type="ECO:0000256" key="3">
    <source>
        <dbReference type="ARBA" id="ARBA00023082"/>
    </source>
</evidence>